<dbReference type="Proteomes" id="UP000830434">
    <property type="component" value="Chromosome"/>
</dbReference>
<organism evidence="1 2">
    <name type="scientific">Halorussus gelatinilyticus</name>
    <dbReference type="NCBI Taxonomy" id="2937524"/>
    <lineage>
        <taxon>Archaea</taxon>
        <taxon>Methanobacteriati</taxon>
        <taxon>Methanobacteriota</taxon>
        <taxon>Stenosarchaea group</taxon>
        <taxon>Halobacteria</taxon>
        <taxon>Halobacteriales</taxon>
        <taxon>Haladaptataceae</taxon>
        <taxon>Halorussus</taxon>
    </lineage>
</organism>
<protein>
    <submittedName>
        <fullName evidence="1">Uncharacterized protein</fullName>
    </submittedName>
</protein>
<reference evidence="1" key="1">
    <citation type="submission" date="2022-04" db="EMBL/GenBank/DDBJ databases">
        <title>Diverse halophilic archaea isolated from saline environments.</title>
        <authorList>
            <person name="Cui H.-L."/>
        </authorList>
    </citation>
    <scope>NUCLEOTIDE SEQUENCE</scope>
    <source>
        <strain evidence="1">XZYJT40</strain>
    </source>
</reference>
<dbReference type="Pfam" id="PF23363">
    <property type="entry name" value="DUF7089"/>
    <property type="match status" value="1"/>
</dbReference>
<name>A0A8U0IMD2_9EURY</name>
<keyword evidence="2" id="KW-1185">Reference proteome</keyword>
<proteinExistence type="predicted"/>
<dbReference type="InterPro" id="IPR055515">
    <property type="entry name" value="DUF7089"/>
</dbReference>
<dbReference type="KEGG" id="haxz:M0R88_06760"/>
<evidence type="ECO:0000313" key="2">
    <source>
        <dbReference type="Proteomes" id="UP000830434"/>
    </source>
</evidence>
<accession>A0A8U0IMD2</accession>
<dbReference type="AlphaFoldDB" id="A0A8U0IMD2"/>
<dbReference type="RefSeq" id="WP_248656185.1">
    <property type="nucleotide sequence ID" value="NZ_CP096658.1"/>
</dbReference>
<evidence type="ECO:0000313" key="1">
    <source>
        <dbReference type="EMBL" id="UPW01795.1"/>
    </source>
</evidence>
<dbReference type="GeneID" id="72189541"/>
<gene>
    <name evidence="1" type="ORF">M0R88_06760</name>
</gene>
<dbReference type="EMBL" id="CP096658">
    <property type="protein sequence ID" value="UPW01795.1"/>
    <property type="molecule type" value="Genomic_DNA"/>
</dbReference>
<sequence length="266" mass="28676">MFEERSLSGEVAAVREAHAPDALVLDSGSDFETLDPARAEDLGLLVDALDPIAYPAEWLPEDAPELLARFASSDFTVGMPGDGSVAWTRQTDPPVAFVKPRVQGSPDEFVDFLVAEALVEIGTGLPEHFLGFFEDGYVELDAALPFDSGSVYQIAAALYDAYLGLHTREVFASWGGQSEAGGASGDDHPRLFAAWQDAGERIEPRLETLPSSMARDETDFADAAEFACAAVKHGLELPAPFAALDTTAYRDHGAEYAVKWAEKTFE</sequence>